<protein>
    <submittedName>
        <fullName evidence="2">Uncharacterized protein</fullName>
    </submittedName>
</protein>
<dbReference type="Proteomes" id="UP000520198">
    <property type="component" value="Unassembled WGS sequence"/>
</dbReference>
<evidence type="ECO:0000256" key="1">
    <source>
        <dbReference type="SAM" id="Phobius"/>
    </source>
</evidence>
<evidence type="ECO:0000313" key="2">
    <source>
        <dbReference type="EMBL" id="NVD41305.1"/>
    </source>
</evidence>
<name>A0A7Y6Q9L0_9HYPH</name>
<organism evidence="2 3">
    <name type="scientific">Ensifer oleiphilus</name>
    <dbReference type="NCBI Taxonomy" id="2742698"/>
    <lineage>
        <taxon>Bacteria</taxon>
        <taxon>Pseudomonadati</taxon>
        <taxon>Pseudomonadota</taxon>
        <taxon>Alphaproteobacteria</taxon>
        <taxon>Hyphomicrobiales</taxon>
        <taxon>Rhizobiaceae</taxon>
        <taxon>Sinorhizobium/Ensifer group</taxon>
        <taxon>Ensifer</taxon>
    </lineage>
</organism>
<dbReference type="RefSeq" id="WP_176354738.1">
    <property type="nucleotide sequence ID" value="NZ_JABWDU010000005.1"/>
</dbReference>
<keyword evidence="3" id="KW-1185">Reference proteome</keyword>
<comment type="caution">
    <text evidence="2">The sequence shown here is derived from an EMBL/GenBank/DDBJ whole genome shotgun (WGS) entry which is preliminary data.</text>
</comment>
<accession>A0A7Y6Q9L0</accession>
<sequence>MTTGQMSPFIRIALYMIAGWLYGSGYIGEEVRSLITEDPAVAASIEAGIAAAIGAIPVAWWQWARKAGHPT</sequence>
<dbReference type="AlphaFoldDB" id="A0A7Y6Q9L0"/>
<dbReference type="Pfam" id="PF23987">
    <property type="entry name" value="Phage_holin_10"/>
    <property type="match status" value="1"/>
</dbReference>
<keyword evidence="1" id="KW-0472">Membrane</keyword>
<feature type="transmembrane region" description="Helical" evidence="1">
    <location>
        <begin position="12"/>
        <end position="28"/>
    </location>
</feature>
<reference evidence="2 3" key="1">
    <citation type="submission" date="2020-06" db="EMBL/GenBank/DDBJ databases">
        <authorList>
            <person name="Grouzdev D.S."/>
        </authorList>
    </citation>
    <scope>NUCLEOTIDE SEQUENCE [LARGE SCALE GENOMIC DNA]</scope>
    <source>
        <strain evidence="2 3">HO-A22</strain>
    </source>
</reference>
<feature type="transmembrane region" description="Helical" evidence="1">
    <location>
        <begin position="40"/>
        <end position="61"/>
    </location>
</feature>
<keyword evidence="1" id="KW-1133">Transmembrane helix</keyword>
<dbReference type="EMBL" id="JABWDU010000005">
    <property type="protein sequence ID" value="NVD41305.1"/>
    <property type="molecule type" value="Genomic_DNA"/>
</dbReference>
<proteinExistence type="predicted"/>
<gene>
    <name evidence="2" type="ORF">HT585_20730</name>
</gene>
<keyword evidence="1" id="KW-0812">Transmembrane</keyword>
<dbReference type="InterPro" id="IPR058159">
    <property type="entry name" value="Phage_holin_10"/>
</dbReference>
<evidence type="ECO:0000313" key="3">
    <source>
        <dbReference type="Proteomes" id="UP000520198"/>
    </source>
</evidence>